<organism evidence="2 3">
    <name type="scientific">Runella aurantiaca</name>
    <dbReference type="NCBI Taxonomy" id="2282308"/>
    <lineage>
        <taxon>Bacteria</taxon>
        <taxon>Pseudomonadati</taxon>
        <taxon>Bacteroidota</taxon>
        <taxon>Cytophagia</taxon>
        <taxon>Cytophagales</taxon>
        <taxon>Spirosomataceae</taxon>
        <taxon>Runella</taxon>
    </lineage>
</organism>
<evidence type="ECO:0000313" key="3">
    <source>
        <dbReference type="Proteomes" id="UP000253141"/>
    </source>
</evidence>
<dbReference type="RefSeq" id="WP_114463270.1">
    <property type="nucleotide sequence ID" value="NZ_QPIW01000024.1"/>
</dbReference>
<reference evidence="2 3" key="1">
    <citation type="submission" date="2018-07" db="EMBL/GenBank/DDBJ databases">
        <title>Genome analysis of Runella aurantiaca.</title>
        <authorList>
            <person name="Yang X."/>
        </authorList>
    </citation>
    <scope>NUCLEOTIDE SEQUENCE [LARGE SCALE GENOMIC DNA]</scope>
    <source>
        <strain evidence="2 3">YX9</strain>
    </source>
</reference>
<evidence type="ECO:0000313" key="2">
    <source>
        <dbReference type="EMBL" id="RDB03670.1"/>
    </source>
</evidence>
<name>A0A369I444_9BACT</name>
<evidence type="ECO:0008006" key="4">
    <source>
        <dbReference type="Google" id="ProtNLM"/>
    </source>
</evidence>
<gene>
    <name evidence="2" type="ORF">DVG78_22440</name>
</gene>
<keyword evidence="1" id="KW-0732">Signal</keyword>
<dbReference type="Proteomes" id="UP000253141">
    <property type="component" value="Unassembled WGS sequence"/>
</dbReference>
<comment type="caution">
    <text evidence="2">The sequence shown here is derived from an EMBL/GenBank/DDBJ whole genome shotgun (WGS) entry which is preliminary data.</text>
</comment>
<sequence length="176" mass="20017">MKTLIFSAFLMILALSSFTQTKVRIDQKMGFDTPELQKKLNEAVGLFEKTINTNEFANLVLTKKLLRRNGLSSNGVLDKILNGEELGTIPDQIINLSLKVDTTFRNEIGHTTGKIIATQKNYILEHSAQCYAAHLIHEYCHVLGFSHPKRRTWRRAKTVPYQIGYIVRDILGEKCP</sequence>
<evidence type="ECO:0000256" key="1">
    <source>
        <dbReference type="SAM" id="SignalP"/>
    </source>
</evidence>
<dbReference type="EMBL" id="QPIW01000024">
    <property type="protein sequence ID" value="RDB03670.1"/>
    <property type="molecule type" value="Genomic_DNA"/>
</dbReference>
<accession>A0A369I444</accession>
<keyword evidence="3" id="KW-1185">Reference proteome</keyword>
<dbReference type="OrthoDB" id="1495407at2"/>
<proteinExistence type="predicted"/>
<protein>
    <recommendedName>
        <fullName evidence="4">Peptidase M10 metallopeptidase domain-containing protein</fullName>
    </recommendedName>
</protein>
<feature type="chain" id="PRO_5016977085" description="Peptidase M10 metallopeptidase domain-containing protein" evidence="1">
    <location>
        <begin position="20"/>
        <end position="176"/>
    </location>
</feature>
<dbReference type="AlphaFoldDB" id="A0A369I444"/>
<feature type="signal peptide" evidence="1">
    <location>
        <begin position="1"/>
        <end position="19"/>
    </location>
</feature>